<feature type="region of interest" description="Disordered" evidence="1">
    <location>
        <begin position="161"/>
        <end position="202"/>
    </location>
</feature>
<accession>A0AB34HMH1</accession>
<name>A0AB34HMH1_ESCRO</name>
<organism evidence="2 3">
    <name type="scientific">Eschrichtius robustus</name>
    <name type="common">California gray whale</name>
    <name type="synonym">Eschrichtius gibbosus</name>
    <dbReference type="NCBI Taxonomy" id="9764"/>
    <lineage>
        <taxon>Eukaryota</taxon>
        <taxon>Metazoa</taxon>
        <taxon>Chordata</taxon>
        <taxon>Craniata</taxon>
        <taxon>Vertebrata</taxon>
        <taxon>Euteleostomi</taxon>
        <taxon>Mammalia</taxon>
        <taxon>Eutheria</taxon>
        <taxon>Laurasiatheria</taxon>
        <taxon>Artiodactyla</taxon>
        <taxon>Whippomorpha</taxon>
        <taxon>Cetacea</taxon>
        <taxon>Mysticeti</taxon>
        <taxon>Eschrichtiidae</taxon>
        <taxon>Eschrichtius</taxon>
    </lineage>
</organism>
<dbReference type="EMBL" id="JAIQCJ010000892">
    <property type="protein sequence ID" value="KAJ8793991.1"/>
    <property type="molecule type" value="Genomic_DNA"/>
</dbReference>
<dbReference type="AlphaFoldDB" id="A0AB34HMH1"/>
<dbReference type="Proteomes" id="UP001159641">
    <property type="component" value="Unassembled WGS sequence"/>
</dbReference>
<feature type="compositionally biased region" description="Basic residues" evidence="1">
    <location>
        <begin position="92"/>
        <end position="110"/>
    </location>
</feature>
<sequence>MVKGVAQGCRRVQQKAALQAVLPVFTSRQLRGPRFDAADTVGTELGWVAQCGEGPAPFWGGWWEPRQALPWGLPGGRQALPAHWPWREQLPRRHPSRHARSARHHVRSASRPRNTEVAGVVMSCSESESEEKVVTYDHIGPSVCMGDHKPVFLAFRMAPGAGKPHARKRCQRHEGTPGETSLRHEGPRPPTAASTGPPARHR</sequence>
<evidence type="ECO:0000313" key="2">
    <source>
        <dbReference type="EMBL" id="KAJ8793991.1"/>
    </source>
</evidence>
<feature type="compositionally biased region" description="Basic and acidic residues" evidence="1">
    <location>
        <begin position="172"/>
        <end position="187"/>
    </location>
</feature>
<evidence type="ECO:0000313" key="3">
    <source>
        <dbReference type="Proteomes" id="UP001159641"/>
    </source>
</evidence>
<gene>
    <name evidence="2" type="ORF">J1605_003401</name>
</gene>
<feature type="region of interest" description="Disordered" evidence="1">
    <location>
        <begin position="92"/>
        <end position="114"/>
    </location>
</feature>
<protein>
    <submittedName>
        <fullName evidence="2">Uncharacterized protein</fullName>
    </submittedName>
</protein>
<reference evidence="2 3" key="1">
    <citation type="submission" date="2022-11" db="EMBL/GenBank/DDBJ databases">
        <title>Whole genome sequence of Eschrichtius robustus ER-17-0199.</title>
        <authorList>
            <person name="Bruniche-Olsen A."/>
            <person name="Black A.N."/>
            <person name="Fields C.J."/>
            <person name="Walden K."/>
            <person name="Dewoody J.A."/>
        </authorList>
    </citation>
    <scope>NUCLEOTIDE SEQUENCE [LARGE SCALE GENOMIC DNA]</scope>
    <source>
        <strain evidence="2">ER-17-0199</strain>
        <tissue evidence="2">Blubber</tissue>
    </source>
</reference>
<proteinExistence type="predicted"/>
<keyword evidence="3" id="KW-1185">Reference proteome</keyword>
<evidence type="ECO:0000256" key="1">
    <source>
        <dbReference type="SAM" id="MobiDB-lite"/>
    </source>
</evidence>
<comment type="caution">
    <text evidence="2">The sequence shown here is derived from an EMBL/GenBank/DDBJ whole genome shotgun (WGS) entry which is preliminary data.</text>
</comment>